<feature type="compositionally biased region" description="Gly residues" evidence="1">
    <location>
        <begin position="1"/>
        <end position="11"/>
    </location>
</feature>
<dbReference type="Proteomes" id="UP000316726">
    <property type="component" value="Chromosome 2"/>
</dbReference>
<evidence type="ECO:0000256" key="2">
    <source>
        <dbReference type="SAM" id="Phobius"/>
    </source>
</evidence>
<protein>
    <submittedName>
        <fullName evidence="3">Uncharacterized protein</fullName>
    </submittedName>
</protein>
<feature type="region of interest" description="Disordered" evidence="1">
    <location>
        <begin position="203"/>
        <end position="228"/>
    </location>
</feature>
<keyword evidence="2" id="KW-1133">Transmembrane helix</keyword>
<keyword evidence="2" id="KW-0812">Transmembrane</keyword>
<reference evidence="3 4" key="1">
    <citation type="submission" date="2018-07" db="EMBL/GenBank/DDBJ databases">
        <title>The complete nuclear genome of the prasinophyte Chloropicon primus (CCMP1205).</title>
        <authorList>
            <person name="Pombert J.-F."/>
            <person name="Otis C."/>
            <person name="Turmel M."/>
            <person name="Lemieux C."/>
        </authorList>
    </citation>
    <scope>NUCLEOTIDE SEQUENCE [LARGE SCALE GENOMIC DNA]</scope>
    <source>
        <strain evidence="3 4">CCMP1205</strain>
    </source>
</reference>
<gene>
    <name evidence="3" type="ORF">A3770_02p18870</name>
</gene>
<sequence>MNTATRGGGLGEATSTLPEGEGKWRRSGGACSRPGNSHRRSRCCPSSSRPPAGGEVGRRGARARPGPRGVGGGGGTSDWVSFHDEEERREEDEDKRRREVRASEWDNEFAFRATTFGQELFKRVDGLIGQLSRTIIREFSLVDVPEETVSLLLRGVLVIAALSALKLLLGLFLGIAVLGFAGIFAYRYLYGLASKSNGDEDFGDEGYGGSGPRRGSNSDDVLDVNFYD</sequence>
<organism evidence="3 4">
    <name type="scientific">Chloropicon primus</name>
    <dbReference type="NCBI Taxonomy" id="1764295"/>
    <lineage>
        <taxon>Eukaryota</taxon>
        <taxon>Viridiplantae</taxon>
        <taxon>Chlorophyta</taxon>
        <taxon>Chloropicophyceae</taxon>
        <taxon>Chloropicales</taxon>
        <taxon>Chloropicaceae</taxon>
        <taxon>Chloropicon</taxon>
    </lineage>
</organism>
<keyword evidence="4" id="KW-1185">Reference proteome</keyword>
<feature type="compositionally biased region" description="Low complexity" evidence="1">
    <location>
        <begin position="43"/>
        <end position="53"/>
    </location>
</feature>
<evidence type="ECO:0000313" key="4">
    <source>
        <dbReference type="Proteomes" id="UP000316726"/>
    </source>
</evidence>
<accession>A0A5B8MG31</accession>
<evidence type="ECO:0000256" key="1">
    <source>
        <dbReference type="SAM" id="MobiDB-lite"/>
    </source>
</evidence>
<name>A0A5B8MG31_9CHLO</name>
<proteinExistence type="predicted"/>
<dbReference type="AlphaFoldDB" id="A0A5B8MG31"/>
<dbReference type="EMBL" id="CP031035">
    <property type="protein sequence ID" value="QDZ19369.1"/>
    <property type="molecule type" value="Genomic_DNA"/>
</dbReference>
<keyword evidence="2" id="KW-0472">Membrane</keyword>
<evidence type="ECO:0000313" key="3">
    <source>
        <dbReference type="EMBL" id="QDZ19369.1"/>
    </source>
</evidence>
<feature type="region of interest" description="Disordered" evidence="1">
    <location>
        <begin position="1"/>
        <end position="99"/>
    </location>
</feature>
<feature type="transmembrane region" description="Helical" evidence="2">
    <location>
        <begin position="156"/>
        <end position="186"/>
    </location>
</feature>